<accession>A0A3L6SRZ2</accession>
<evidence type="ECO:0000313" key="4">
    <source>
        <dbReference type="Proteomes" id="UP000275267"/>
    </source>
</evidence>
<dbReference type="OrthoDB" id="10351453at2759"/>
<dbReference type="Proteomes" id="UP000275267">
    <property type="component" value="Unassembled WGS sequence"/>
</dbReference>
<feature type="region of interest" description="Disordered" evidence="1">
    <location>
        <begin position="1"/>
        <end position="20"/>
    </location>
</feature>
<proteinExistence type="predicted"/>
<evidence type="ECO:0000256" key="2">
    <source>
        <dbReference type="SAM" id="Phobius"/>
    </source>
</evidence>
<dbReference type="EMBL" id="PQIB02000004">
    <property type="protein sequence ID" value="RLN25378.1"/>
    <property type="molecule type" value="Genomic_DNA"/>
</dbReference>
<evidence type="ECO:0000256" key="1">
    <source>
        <dbReference type="SAM" id="MobiDB-lite"/>
    </source>
</evidence>
<protein>
    <submittedName>
        <fullName evidence="3">Uncharacterized protein</fullName>
    </submittedName>
</protein>
<reference evidence="4" key="1">
    <citation type="journal article" date="2019" name="Nat. Commun.">
        <title>The genome of broomcorn millet.</title>
        <authorList>
            <person name="Zou C."/>
            <person name="Miki D."/>
            <person name="Li D."/>
            <person name="Tang Q."/>
            <person name="Xiao L."/>
            <person name="Rajput S."/>
            <person name="Deng P."/>
            <person name="Jia W."/>
            <person name="Huang R."/>
            <person name="Zhang M."/>
            <person name="Sun Y."/>
            <person name="Hu J."/>
            <person name="Fu X."/>
            <person name="Schnable P.S."/>
            <person name="Li F."/>
            <person name="Zhang H."/>
            <person name="Feng B."/>
            <person name="Zhu X."/>
            <person name="Liu R."/>
            <person name="Schnable J.C."/>
            <person name="Zhu J.-K."/>
            <person name="Zhang H."/>
        </authorList>
    </citation>
    <scope>NUCLEOTIDE SEQUENCE [LARGE SCALE GENOMIC DNA]</scope>
</reference>
<evidence type="ECO:0000313" key="3">
    <source>
        <dbReference type="EMBL" id="RLN25378.1"/>
    </source>
</evidence>
<keyword evidence="4" id="KW-1185">Reference proteome</keyword>
<keyword evidence="2" id="KW-0812">Transmembrane</keyword>
<comment type="caution">
    <text evidence="3">The sequence shown here is derived from an EMBL/GenBank/DDBJ whole genome shotgun (WGS) entry which is preliminary data.</text>
</comment>
<gene>
    <name evidence="3" type="ORF">C2845_PM07G24110</name>
</gene>
<keyword evidence="2" id="KW-0472">Membrane</keyword>
<sequence length="131" mass="14586">MEFDLESGPEIKGDEPIPEEDDAVDTVTCCANVSLVALFCILLLVAVLAYANTPSGPAVALTAVAVTICLVLMLAITAARDRYIGKRMADKWTMSEPRTRRWQWCMCRLQCHVVSNRMAPLNLMLVLWCLR</sequence>
<dbReference type="AlphaFoldDB" id="A0A3L6SRZ2"/>
<feature type="transmembrane region" description="Helical" evidence="2">
    <location>
        <begin position="33"/>
        <end position="52"/>
    </location>
</feature>
<organism evidence="3 4">
    <name type="scientific">Panicum miliaceum</name>
    <name type="common">Proso millet</name>
    <name type="synonym">Broomcorn millet</name>
    <dbReference type="NCBI Taxonomy" id="4540"/>
    <lineage>
        <taxon>Eukaryota</taxon>
        <taxon>Viridiplantae</taxon>
        <taxon>Streptophyta</taxon>
        <taxon>Embryophyta</taxon>
        <taxon>Tracheophyta</taxon>
        <taxon>Spermatophyta</taxon>
        <taxon>Magnoliopsida</taxon>
        <taxon>Liliopsida</taxon>
        <taxon>Poales</taxon>
        <taxon>Poaceae</taxon>
        <taxon>PACMAD clade</taxon>
        <taxon>Panicoideae</taxon>
        <taxon>Panicodae</taxon>
        <taxon>Paniceae</taxon>
        <taxon>Panicinae</taxon>
        <taxon>Panicum</taxon>
        <taxon>Panicum sect. Panicum</taxon>
    </lineage>
</organism>
<keyword evidence="2" id="KW-1133">Transmembrane helix</keyword>
<feature type="transmembrane region" description="Helical" evidence="2">
    <location>
        <begin position="58"/>
        <end position="79"/>
    </location>
</feature>
<name>A0A3L6SRZ2_PANMI</name>